<keyword evidence="3" id="KW-1133">Transmembrane helix</keyword>
<accession>A0A2I1ILC6</accession>
<feature type="transmembrane region" description="Helical" evidence="3">
    <location>
        <begin position="9"/>
        <end position="28"/>
    </location>
</feature>
<keyword evidence="1" id="KW-0378">Hydrolase</keyword>
<reference evidence="4 5" key="1">
    <citation type="submission" date="2017-12" db="EMBL/GenBank/DDBJ databases">
        <title>Phylogenetic diversity of female urinary microbiome.</title>
        <authorList>
            <person name="Thomas-White K."/>
            <person name="Wolfe A.J."/>
        </authorList>
    </citation>
    <scope>NUCLEOTIDE SEQUENCE [LARGE SCALE GENOMIC DNA]</scope>
    <source>
        <strain evidence="4 5">UMB0402</strain>
    </source>
</reference>
<comment type="caution">
    <text evidence="4">The sequence shown here is derived from an EMBL/GenBank/DDBJ whole genome shotgun (WGS) entry which is preliminary data.</text>
</comment>
<dbReference type="NCBIfam" id="TIGR01076">
    <property type="entry name" value="sortase_fam"/>
    <property type="match status" value="1"/>
</dbReference>
<sequence>MKTKTFHPAVIIIVGILCLAYPIVSTLWNNHEAKVVSQEYIGHVLNQSEEAKRAHIKAADDYNAARTGFKFVDPYQKKDLDKKESADYKKYLNTLADPKEAMGVVKIPKIGVNLPIYHGTSPETLQRGAGHLYGSDLPVGGINRHTVITAHTGLADITMFDQLTSIKKRDYFYLQVQGGTYKYQVIRTNVVRPEDISTLQRINGQDLATLLTCTPYGVNSHRLLVTGIRVLPDPISAPADSWQWSWWMLAFLAAIIVSLYIFYTVVRNKKKIVPVHEK</sequence>
<proteinExistence type="predicted"/>
<dbReference type="InterPro" id="IPR042002">
    <property type="entry name" value="Sortase_C"/>
</dbReference>
<feature type="transmembrane region" description="Helical" evidence="3">
    <location>
        <begin position="244"/>
        <end position="263"/>
    </location>
</feature>
<dbReference type="InterPro" id="IPR005754">
    <property type="entry name" value="Sortase"/>
</dbReference>
<feature type="active site" description="Acyl-thioester intermediate" evidence="2">
    <location>
        <position position="213"/>
    </location>
</feature>
<dbReference type="Gene3D" id="2.40.260.10">
    <property type="entry name" value="Sortase"/>
    <property type="match status" value="1"/>
</dbReference>
<dbReference type="RefSeq" id="WP_070454374.1">
    <property type="nucleotide sequence ID" value="NZ_JASOXK010000006.1"/>
</dbReference>
<evidence type="ECO:0000256" key="2">
    <source>
        <dbReference type="PIRSR" id="PIRSR605754-1"/>
    </source>
</evidence>
<protein>
    <submittedName>
        <fullName evidence="4">Class C sortase</fullName>
    </submittedName>
</protein>
<dbReference type="EMBL" id="PKKO01000005">
    <property type="protein sequence ID" value="PKY71935.1"/>
    <property type="molecule type" value="Genomic_DNA"/>
</dbReference>
<keyword evidence="3" id="KW-0472">Membrane</keyword>
<dbReference type="Pfam" id="PF04203">
    <property type="entry name" value="Sortase"/>
    <property type="match status" value="1"/>
</dbReference>
<name>A0A2I1ILC6_9ACTO</name>
<dbReference type="InterPro" id="IPR023365">
    <property type="entry name" value="Sortase_dom-sf"/>
</dbReference>
<dbReference type="AlphaFoldDB" id="A0A2I1ILC6"/>
<keyword evidence="5" id="KW-1185">Reference proteome</keyword>
<keyword evidence="3" id="KW-0812">Transmembrane</keyword>
<dbReference type="SUPFAM" id="SSF63817">
    <property type="entry name" value="Sortase"/>
    <property type="match status" value="1"/>
</dbReference>
<feature type="active site" description="Proton donor/acceptor" evidence="2">
    <location>
        <position position="151"/>
    </location>
</feature>
<dbReference type="STRING" id="33007.HMPREF3198_02117"/>
<dbReference type="CDD" id="cd05827">
    <property type="entry name" value="Sortase_C"/>
    <property type="match status" value="1"/>
</dbReference>
<evidence type="ECO:0000256" key="3">
    <source>
        <dbReference type="SAM" id="Phobius"/>
    </source>
</evidence>
<dbReference type="NCBIfam" id="NF033745">
    <property type="entry name" value="class_C_sortase"/>
    <property type="match status" value="1"/>
</dbReference>
<evidence type="ECO:0000313" key="4">
    <source>
        <dbReference type="EMBL" id="PKY71935.1"/>
    </source>
</evidence>
<evidence type="ECO:0000256" key="1">
    <source>
        <dbReference type="ARBA" id="ARBA00022801"/>
    </source>
</evidence>
<dbReference type="Proteomes" id="UP000235122">
    <property type="component" value="Unassembled WGS sequence"/>
</dbReference>
<gene>
    <name evidence="4" type="ORF">CYJ19_09505</name>
</gene>
<organism evidence="4 5">
    <name type="scientific">Winkia neuii</name>
    <dbReference type="NCBI Taxonomy" id="33007"/>
    <lineage>
        <taxon>Bacteria</taxon>
        <taxon>Bacillati</taxon>
        <taxon>Actinomycetota</taxon>
        <taxon>Actinomycetes</taxon>
        <taxon>Actinomycetales</taxon>
        <taxon>Actinomycetaceae</taxon>
        <taxon>Winkia</taxon>
    </lineage>
</organism>
<dbReference type="GO" id="GO:0016787">
    <property type="term" value="F:hydrolase activity"/>
    <property type="evidence" value="ECO:0007669"/>
    <property type="project" value="UniProtKB-KW"/>
</dbReference>
<evidence type="ECO:0000313" key="5">
    <source>
        <dbReference type="Proteomes" id="UP000235122"/>
    </source>
</evidence>